<dbReference type="InterPro" id="IPR001279">
    <property type="entry name" value="Metallo-B-lactamas"/>
</dbReference>
<evidence type="ECO:0000256" key="1">
    <source>
        <dbReference type="ARBA" id="ARBA00022801"/>
    </source>
</evidence>
<dbReference type="Pfam" id="PF07521">
    <property type="entry name" value="RMMBL"/>
    <property type="match status" value="1"/>
</dbReference>
<feature type="domain" description="Beta-Casp" evidence="3">
    <location>
        <begin position="253"/>
        <end position="379"/>
    </location>
</feature>
<accession>A0A1M5L7D5</accession>
<protein>
    <submittedName>
        <fullName evidence="4">Metallo-beta-lactamase family protein</fullName>
    </submittedName>
</protein>
<dbReference type="Gene3D" id="3.40.50.10890">
    <property type="match status" value="1"/>
</dbReference>
<dbReference type="AlphaFoldDB" id="A0A1M5L7D5"/>
<dbReference type="InterPro" id="IPR022712">
    <property type="entry name" value="Beta_Casp"/>
</dbReference>
<sequence>MKLKFLGAAKTVTGAFFLVDTENTRFAIDCGLFQGSKEIKERNYGEFLVPPETVDFLILTHAHIDHIGLVPKFCKKGFKGPIYCSHATKKLAEILLPDSAHIQEMEVARKNRKYQRAGKPLLEPIYRVDDALKCLEQFVPLNMDEIIPLHEGVEVRLRDAGHILGSNIVELWIKEDHHKLKLVFSGDLGQPNQPIIKDPAVIESADYLILESTYGNRLHEGVEKRKEQLKEIIDRTMRKGGNLIIPSFAVERTQDLLYDLNYLYHKGLLPPDIKIYIDSPLAVAATQIFQENTEYYDYETRKLVAEGKHPLKLPNLKFSVTQEDSVALNQIKGKAIIISASGMCEAGRIKHHLKHNLWRPESTILFVGYQAEGTLGRKILEGEKVVKIHGEEIAVKAEIERIEAYSAHADREGLLSWLKAFVSPPQEIFLVHGEEEAQSALAEIIQKELKIPVYIPEWGEEIELPCKHEQAEVSSLLAENMPKALEAEKLYLATMSIWHEKFARYWANGDYDKMIDDLKKMEQVLKP</sequence>
<dbReference type="OrthoDB" id="9803916at2"/>
<keyword evidence="5" id="KW-1185">Reference proteome</keyword>
<gene>
    <name evidence="4" type="ORF">SAMN02745221_00582</name>
</gene>
<proteinExistence type="predicted"/>
<dbReference type="SUPFAM" id="SSF56281">
    <property type="entry name" value="Metallo-hydrolase/oxidoreductase"/>
    <property type="match status" value="1"/>
</dbReference>
<evidence type="ECO:0000313" key="4">
    <source>
        <dbReference type="EMBL" id="SHG60876.1"/>
    </source>
</evidence>
<dbReference type="PANTHER" id="PTHR11203:SF37">
    <property type="entry name" value="INTEGRATOR COMPLEX SUBUNIT 11"/>
    <property type="match status" value="1"/>
</dbReference>
<dbReference type="InterPro" id="IPR011108">
    <property type="entry name" value="RMMBL"/>
</dbReference>
<name>A0A1M5L7D5_9FIRM</name>
<dbReference type="GO" id="GO:0004521">
    <property type="term" value="F:RNA endonuclease activity"/>
    <property type="evidence" value="ECO:0007669"/>
    <property type="project" value="TreeGrafter"/>
</dbReference>
<dbReference type="Proteomes" id="UP000242329">
    <property type="component" value="Unassembled WGS sequence"/>
</dbReference>
<reference evidence="5" key="1">
    <citation type="submission" date="2016-11" db="EMBL/GenBank/DDBJ databases">
        <authorList>
            <person name="Varghese N."/>
            <person name="Submissions S."/>
        </authorList>
    </citation>
    <scope>NUCLEOTIDE SEQUENCE [LARGE SCALE GENOMIC DNA]</scope>
    <source>
        <strain evidence="5">DSM 11003</strain>
    </source>
</reference>
<dbReference type="InterPro" id="IPR050698">
    <property type="entry name" value="MBL"/>
</dbReference>
<dbReference type="SMART" id="SM01027">
    <property type="entry name" value="Beta-Casp"/>
    <property type="match status" value="1"/>
</dbReference>
<evidence type="ECO:0000259" key="3">
    <source>
        <dbReference type="SMART" id="SM01027"/>
    </source>
</evidence>
<dbReference type="Pfam" id="PF10996">
    <property type="entry name" value="Beta-Casp"/>
    <property type="match status" value="1"/>
</dbReference>
<keyword evidence="1" id="KW-0378">Hydrolase</keyword>
<organism evidence="4 5">
    <name type="scientific">Thermosyntropha lipolytica DSM 11003</name>
    <dbReference type="NCBI Taxonomy" id="1123382"/>
    <lineage>
        <taxon>Bacteria</taxon>
        <taxon>Bacillati</taxon>
        <taxon>Bacillota</taxon>
        <taxon>Clostridia</taxon>
        <taxon>Eubacteriales</taxon>
        <taxon>Syntrophomonadaceae</taxon>
        <taxon>Thermosyntropha</taxon>
    </lineage>
</organism>
<dbReference type="STRING" id="1123382.SAMN02745221_00582"/>
<feature type="domain" description="Metallo-beta-lactamase" evidence="2">
    <location>
        <begin position="13"/>
        <end position="248"/>
    </location>
</feature>
<dbReference type="GO" id="GO:0016787">
    <property type="term" value="F:hydrolase activity"/>
    <property type="evidence" value="ECO:0007669"/>
    <property type="project" value="UniProtKB-KW"/>
</dbReference>
<dbReference type="Pfam" id="PF00753">
    <property type="entry name" value="Lactamase_B"/>
    <property type="match status" value="1"/>
</dbReference>
<dbReference type="CDD" id="cd16295">
    <property type="entry name" value="TTHA0252-CPSF-like_MBL-fold"/>
    <property type="match status" value="1"/>
</dbReference>
<dbReference type="EMBL" id="FQWY01000007">
    <property type="protein sequence ID" value="SHG60876.1"/>
    <property type="molecule type" value="Genomic_DNA"/>
</dbReference>
<dbReference type="InterPro" id="IPR036866">
    <property type="entry name" value="RibonucZ/Hydroxyglut_hydro"/>
</dbReference>
<dbReference type="RefSeq" id="WP_073089720.1">
    <property type="nucleotide sequence ID" value="NZ_FQWY01000007.1"/>
</dbReference>
<dbReference type="SMART" id="SM00849">
    <property type="entry name" value="Lactamase_B"/>
    <property type="match status" value="1"/>
</dbReference>
<evidence type="ECO:0000313" key="5">
    <source>
        <dbReference type="Proteomes" id="UP000242329"/>
    </source>
</evidence>
<evidence type="ECO:0000259" key="2">
    <source>
        <dbReference type="SMART" id="SM00849"/>
    </source>
</evidence>
<dbReference type="PANTHER" id="PTHR11203">
    <property type="entry name" value="CLEAVAGE AND POLYADENYLATION SPECIFICITY FACTOR FAMILY MEMBER"/>
    <property type="match status" value="1"/>
</dbReference>
<dbReference type="Gene3D" id="3.60.15.10">
    <property type="entry name" value="Ribonuclease Z/Hydroxyacylglutathione hydrolase-like"/>
    <property type="match status" value="1"/>
</dbReference>